<dbReference type="GO" id="GO:0000160">
    <property type="term" value="P:phosphorelay signal transduction system"/>
    <property type="evidence" value="ECO:0007669"/>
    <property type="project" value="InterPro"/>
</dbReference>
<evidence type="ECO:0000259" key="3">
    <source>
        <dbReference type="PROSITE" id="PS50110"/>
    </source>
</evidence>
<evidence type="ECO:0000256" key="2">
    <source>
        <dbReference type="PROSITE-ProRule" id="PRU00169"/>
    </source>
</evidence>
<organism evidence="4 5">
    <name type="scientific">Halopseudomonas salegens</name>
    <dbReference type="NCBI Taxonomy" id="1434072"/>
    <lineage>
        <taxon>Bacteria</taxon>
        <taxon>Pseudomonadati</taxon>
        <taxon>Pseudomonadota</taxon>
        <taxon>Gammaproteobacteria</taxon>
        <taxon>Pseudomonadales</taxon>
        <taxon>Pseudomonadaceae</taxon>
        <taxon>Halopseudomonas</taxon>
    </lineage>
</organism>
<dbReference type="CDD" id="cd00156">
    <property type="entry name" value="REC"/>
    <property type="match status" value="1"/>
</dbReference>
<dbReference type="Pfam" id="PF00072">
    <property type="entry name" value="Response_reg"/>
    <property type="match status" value="1"/>
</dbReference>
<evidence type="ECO:0000313" key="4">
    <source>
        <dbReference type="EMBL" id="SDU32915.1"/>
    </source>
</evidence>
<dbReference type="SUPFAM" id="SSF52172">
    <property type="entry name" value="CheY-like"/>
    <property type="match status" value="1"/>
</dbReference>
<dbReference type="InterPro" id="IPR050595">
    <property type="entry name" value="Bact_response_regulator"/>
</dbReference>
<dbReference type="RefSeq" id="WP_092388765.1">
    <property type="nucleotide sequence ID" value="NZ_LT629787.1"/>
</dbReference>
<keyword evidence="5" id="KW-1185">Reference proteome</keyword>
<dbReference type="PROSITE" id="PS50110">
    <property type="entry name" value="RESPONSE_REGULATORY"/>
    <property type="match status" value="1"/>
</dbReference>
<name>A0A1H2HM50_9GAMM</name>
<evidence type="ECO:0000256" key="1">
    <source>
        <dbReference type="ARBA" id="ARBA00022553"/>
    </source>
</evidence>
<feature type="modified residue" description="4-aspartylphosphate" evidence="2">
    <location>
        <position position="54"/>
    </location>
</feature>
<dbReference type="AlphaFoldDB" id="A0A1H2HM50"/>
<dbReference type="EMBL" id="LT629787">
    <property type="protein sequence ID" value="SDU32915.1"/>
    <property type="molecule type" value="Genomic_DNA"/>
</dbReference>
<dbReference type="Gene3D" id="1.10.3210.10">
    <property type="entry name" value="Hypothetical protein af1432"/>
    <property type="match status" value="1"/>
</dbReference>
<dbReference type="Proteomes" id="UP000243924">
    <property type="component" value="Chromosome I"/>
</dbReference>
<reference evidence="5" key="1">
    <citation type="submission" date="2016-10" db="EMBL/GenBank/DDBJ databases">
        <authorList>
            <person name="Varghese N."/>
            <person name="Submissions S."/>
        </authorList>
    </citation>
    <scope>NUCLEOTIDE SEQUENCE [LARGE SCALE GENOMIC DNA]</scope>
    <source>
        <strain evidence="5">CECT 8338</strain>
    </source>
</reference>
<protein>
    <submittedName>
        <fullName evidence="4">Response regulator receiver domain-containing protein</fullName>
    </submittedName>
</protein>
<evidence type="ECO:0000313" key="5">
    <source>
        <dbReference type="Proteomes" id="UP000243924"/>
    </source>
</evidence>
<gene>
    <name evidence="4" type="ORF">SAMN05216210_3149</name>
</gene>
<dbReference type="InterPro" id="IPR001789">
    <property type="entry name" value="Sig_transdc_resp-reg_receiver"/>
</dbReference>
<keyword evidence="1 2" id="KW-0597">Phosphoprotein</keyword>
<dbReference type="STRING" id="1434072.SAMN05216210_3149"/>
<sequence length="373" mass="41330">MKHICIIEDDPWLGQLLELSLQQVFSSADINRFAKLQPALNHLRGQPLDLLISDLKLPDGSGLDALQLAAQRRPHSHRILVTAHIERHSVQAARRAGATDFIAKPFTIDNLLNRLQRLGASPGQAPVATDLADLDHFLGQRLQQTLYLPWTHQAQHTLISQLPDDAPAREMVRLARLEPMLCAELIATANQLNPDDKGYDCLSVEAALRQLGPDNSQRLLRQLLSTRPVLTEPVLVGLASNLTEQQSQLAKSLIRLAGNLQADPGVVRAAISLCRIGELSVLCAMQNYINYGQHPDAAELPVLLHKYASEFGNQLKIRLKLPFPLRQLIGALFVLPKTQVHKDQIIMRIAALETGLSDSPNELTQLKRQIKLA</sequence>
<dbReference type="SMART" id="SM00448">
    <property type="entry name" value="REC"/>
    <property type="match status" value="1"/>
</dbReference>
<dbReference type="OrthoDB" id="2085719at2"/>
<dbReference type="Gene3D" id="3.40.50.2300">
    <property type="match status" value="1"/>
</dbReference>
<accession>A0A1H2HM50</accession>
<dbReference type="InterPro" id="IPR011006">
    <property type="entry name" value="CheY-like_superfamily"/>
</dbReference>
<dbReference type="PANTHER" id="PTHR44591">
    <property type="entry name" value="STRESS RESPONSE REGULATOR PROTEIN 1"/>
    <property type="match status" value="1"/>
</dbReference>
<feature type="domain" description="Response regulatory" evidence="3">
    <location>
        <begin position="3"/>
        <end position="119"/>
    </location>
</feature>
<dbReference type="SUPFAM" id="SSF109604">
    <property type="entry name" value="HD-domain/PDEase-like"/>
    <property type="match status" value="1"/>
</dbReference>
<dbReference type="PANTHER" id="PTHR44591:SF3">
    <property type="entry name" value="RESPONSE REGULATORY DOMAIN-CONTAINING PROTEIN"/>
    <property type="match status" value="1"/>
</dbReference>
<proteinExistence type="predicted"/>